<keyword evidence="5" id="KW-1185">Reference proteome</keyword>
<gene>
    <name evidence="6" type="primary">LOC106460102</name>
</gene>
<dbReference type="GeneID" id="106460102"/>
<dbReference type="PANTHER" id="PTHR10366">
    <property type="entry name" value="NAD DEPENDENT EPIMERASE/DEHYDRATASE"/>
    <property type="match status" value="1"/>
</dbReference>
<accession>A0ABM1SFN8</accession>
<evidence type="ECO:0000313" key="6">
    <source>
        <dbReference type="RefSeq" id="XP_022242443.1"/>
    </source>
</evidence>
<evidence type="ECO:0000256" key="2">
    <source>
        <dbReference type="RuleBase" id="RU004475"/>
    </source>
</evidence>
<feature type="non-terminal residue" evidence="6">
    <location>
        <position position="1"/>
    </location>
</feature>
<comment type="similarity">
    <text evidence="2">Belongs to the 3-beta-HSD family.</text>
</comment>
<dbReference type="RefSeq" id="XP_022242443.1">
    <property type="nucleotide sequence ID" value="XM_022386735.1"/>
</dbReference>
<dbReference type="SUPFAM" id="SSF51735">
    <property type="entry name" value="NAD(P)-binding Rossmann-fold domains"/>
    <property type="match status" value="1"/>
</dbReference>
<dbReference type="Proteomes" id="UP000694941">
    <property type="component" value="Unplaced"/>
</dbReference>
<evidence type="ECO:0000259" key="4">
    <source>
        <dbReference type="Pfam" id="PF01073"/>
    </source>
</evidence>
<feature type="region of interest" description="Disordered" evidence="3">
    <location>
        <begin position="305"/>
        <end position="359"/>
    </location>
</feature>
<name>A0ABM1SFN8_LIMPO</name>
<dbReference type="InterPro" id="IPR002225">
    <property type="entry name" value="3Beta_OHSteriod_DH/Estase"/>
</dbReference>
<evidence type="ECO:0000313" key="5">
    <source>
        <dbReference type="Proteomes" id="UP000694941"/>
    </source>
</evidence>
<evidence type="ECO:0000256" key="1">
    <source>
        <dbReference type="ARBA" id="ARBA00023002"/>
    </source>
</evidence>
<dbReference type="Pfam" id="PF01073">
    <property type="entry name" value="3Beta_HSD"/>
    <property type="match status" value="1"/>
</dbReference>
<dbReference type="InterPro" id="IPR036291">
    <property type="entry name" value="NAD(P)-bd_dom_sf"/>
</dbReference>
<reference evidence="6" key="1">
    <citation type="submission" date="2025-08" db="UniProtKB">
        <authorList>
            <consortium name="RefSeq"/>
        </authorList>
    </citation>
    <scope>IDENTIFICATION</scope>
    <source>
        <tissue evidence="6">Muscle</tissue>
    </source>
</reference>
<evidence type="ECO:0000256" key="3">
    <source>
        <dbReference type="SAM" id="MobiDB-lite"/>
    </source>
</evidence>
<dbReference type="InterPro" id="IPR050425">
    <property type="entry name" value="NAD(P)_dehydrat-like"/>
</dbReference>
<feature type="domain" description="3-beta hydroxysteroid dehydrogenase/isomerase" evidence="4">
    <location>
        <begin position="1"/>
        <end position="190"/>
    </location>
</feature>
<protein>
    <submittedName>
        <fullName evidence="6">Uncharacterized oxidoreductase YDR541C</fullName>
    </submittedName>
</protein>
<dbReference type="Gene3D" id="3.40.50.720">
    <property type="entry name" value="NAD(P)-binding Rossmann-like Domain"/>
    <property type="match status" value="1"/>
</dbReference>
<dbReference type="PANTHER" id="PTHR10366:SF564">
    <property type="entry name" value="STEROL-4-ALPHA-CARBOXYLATE 3-DEHYDROGENASE, DECARBOXYLATING"/>
    <property type="match status" value="1"/>
</dbReference>
<sequence length="359" mass="40536">AVKDCSYIIHVASPFPNVPIANEDDVVKPAVEGTKRVLQACADSGTVKRVVLTSSIAAIHGETTVEEGKVYTESDWTNTELATLDYYSKSKTVAERAAWDFVKDLPEDKKFELAVINPSLVIGPVLTSTLGTSNEIVKRLLERGMPLVPRVNFSVCDVRDVALAHLKAMTTPSSDGHRHIICTQTVWLKDIALMLTKEFKPQGYRVPTMNAPYFAVWLNSFIDKSTRLLLPRIGREFKFDNSRMKEVLDITPRDLSQTILDTAYSLIENGLVKKSKKYKHGKKEGEEQAAEDVCYQRALLLEEKKTEEEVKKEEKDEEKTEKKNEDEDDKNKPKELEPEDKPEKVDDEPPKAEIEAIDK</sequence>
<proteinExistence type="inferred from homology"/>
<keyword evidence="1 2" id="KW-0560">Oxidoreductase</keyword>
<organism evidence="5 6">
    <name type="scientific">Limulus polyphemus</name>
    <name type="common">Atlantic horseshoe crab</name>
    <dbReference type="NCBI Taxonomy" id="6850"/>
    <lineage>
        <taxon>Eukaryota</taxon>
        <taxon>Metazoa</taxon>
        <taxon>Ecdysozoa</taxon>
        <taxon>Arthropoda</taxon>
        <taxon>Chelicerata</taxon>
        <taxon>Merostomata</taxon>
        <taxon>Xiphosura</taxon>
        <taxon>Limulidae</taxon>
        <taxon>Limulus</taxon>
    </lineage>
</organism>